<feature type="compositionally biased region" description="Basic and acidic residues" evidence="1">
    <location>
        <begin position="197"/>
        <end position="206"/>
    </location>
</feature>
<dbReference type="VEuPathDB" id="CryptoDB:Cvel_30614"/>
<protein>
    <submittedName>
        <fullName evidence="2">Uncharacterized protein</fullName>
    </submittedName>
</protein>
<evidence type="ECO:0000313" key="2">
    <source>
        <dbReference type="EMBL" id="CEM46880.1"/>
    </source>
</evidence>
<organism evidence="2">
    <name type="scientific">Chromera velia CCMP2878</name>
    <dbReference type="NCBI Taxonomy" id="1169474"/>
    <lineage>
        <taxon>Eukaryota</taxon>
        <taxon>Sar</taxon>
        <taxon>Alveolata</taxon>
        <taxon>Colpodellida</taxon>
        <taxon>Chromeraceae</taxon>
        <taxon>Chromera</taxon>
    </lineage>
</organism>
<gene>
    <name evidence="2" type="ORF">Cvel_30614</name>
</gene>
<feature type="compositionally biased region" description="Basic and acidic residues" evidence="1">
    <location>
        <begin position="61"/>
        <end position="90"/>
    </location>
</feature>
<feature type="region of interest" description="Disordered" evidence="1">
    <location>
        <begin position="189"/>
        <end position="228"/>
    </location>
</feature>
<evidence type="ECO:0000256" key="1">
    <source>
        <dbReference type="SAM" id="MobiDB-lite"/>
    </source>
</evidence>
<feature type="region of interest" description="Disordered" evidence="1">
    <location>
        <begin position="148"/>
        <end position="171"/>
    </location>
</feature>
<sequence>MGLFDAVRFLFCRRDPERTPKSTKAAEKDEDKGNSTRLRELVKRNADESDESESSDDSDREEVTDSREYDFTDSHQKDKEEDGDQNVKMDSDEDDHSLDEQKSRDEPKEETKANRGQRPSGLKRGRCDSLEETLDLLASTAATAAELGQRASAMMQQDSEVEGEAVKEQRKRVKRAESAIKTAAEAAASLASFVSDTQRKEKKENGKPTQSGPSPSHRFSVPASVEGV</sequence>
<proteinExistence type="predicted"/>
<feature type="compositionally biased region" description="Basic and acidic residues" evidence="1">
    <location>
        <begin position="98"/>
        <end position="113"/>
    </location>
</feature>
<reference evidence="2" key="1">
    <citation type="submission" date="2014-11" db="EMBL/GenBank/DDBJ databases">
        <authorList>
            <person name="Otto D Thomas"/>
            <person name="Naeem Raeece"/>
        </authorList>
    </citation>
    <scope>NUCLEOTIDE SEQUENCE</scope>
</reference>
<feature type="compositionally biased region" description="Basic and acidic residues" evidence="1">
    <location>
        <begin position="12"/>
        <end position="47"/>
    </location>
</feature>
<dbReference type="AlphaFoldDB" id="A0A0G4HRE1"/>
<feature type="region of interest" description="Disordered" evidence="1">
    <location>
        <begin position="11"/>
        <end position="127"/>
    </location>
</feature>
<dbReference type="EMBL" id="CDMZ01003581">
    <property type="protein sequence ID" value="CEM46880.1"/>
    <property type="molecule type" value="Genomic_DNA"/>
</dbReference>
<feature type="compositionally biased region" description="Acidic residues" evidence="1">
    <location>
        <begin position="48"/>
        <end position="60"/>
    </location>
</feature>
<name>A0A0G4HRE1_9ALVE</name>
<accession>A0A0G4HRE1</accession>